<keyword evidence="2" id="KW-1185">Reference proteome</keyword>
<dbReference type="RefSeq" id="WP_045052601.1">
    <property type="nucleotide sequence ID" value="NZ_CAWMDP010000017.1"/>
</dbReference>
<dbReference type="AlphaFoldDB" id="A0A0D8ZXV9"/>
<organism evidence="1 2">
    <name type="scientific">Aliterella atlantica CENA595</name>
    <dbReference type="NCBI Taxonomy" id="1618023"/>
    <lineage>
        <taxon>Bacteria</taxon>
        <taxon>Bacillati</taxon>
        <taxon>Cyanobacteriota</taxon>
        <taxon>Cyanophyceae</taxon>
        <taxon>Chroococcidiopsidales</taxon>
        <taxon>Aliterellaceae</taxon>
        <taxon>Aliterella</taxon>
    </lineage>
</organism>
<evidence type="ECO:0008006" key="3">
    <source>
        <dbReference type="Google" id="ProtNLM"/>
    </source>
</evidence>
<dbReference type="OrthoDB" id="582709at2"/>
<dbReference type="InterPro" id="IPR026411">
    <property type="entry name" value="Cyanosort_A_assoc"/>
</dbReference>
<evidence type="ECO:0000313" key="1">
    <source>
        <dbReference type="EMBL" id="KJH73269.1"/>
    </source>
</evidence>
<proteinExistence type="predicted"/>
<protein>
    <recommendedName>
        <fullName evidence="3">Cyanoexosortase A system-associated protein</fullName>
    </recommendedName>
</protein>
<name>A0A0D8ZXV9_9CYAN</name>
<dbReference type="NCBIfam" id="TIGR04153">
    <property type="entry name" value="cyanosortA_assc"/>
    <property type="match status" value="1"/>
</dbReference>
<dbReference type="Proteomes" id="UP000032452">
    <property type="component" value="Unassembled WGS sequence"/>
</dbReference>
<gene>
    <name evidence="1" type="ORF">UH38_00195</name>
</gene>
<evidence type="ECO:0000313" key="2">
    <source>
        <dbReference type="Proteomes" id="UP000032452"/>
    </source>
</evidence>
<dbReference type="EMBL" id="JYON01000001">
    <property type="protein sequence ID" value="KJH73269.1"/>
    <property type="molecule type" value="Genomic_DNA"/>
</dbReference>
<sequence length="224" mass="25662">MIWQQLRTPFLAIAFVGLVSIFAKSVTDPTLGKPTAYTFPAAVPLSGWQPQVNPTPVKTQAPQAKQLLSKSKSYRYTRNSYQLDVNMHYLVGTSGDEQLFMRNYTAIPIDSKQLAPAVRYQKGIGYYQLLSDRSFAHLVACINPQGESTVTRKQFLHNRNTYDLQPSNILLWLTAKSDLRDRRCLWTHLTMPLNRAVTPQAAYRQLETTWISLSQWWTPRFPPL</sequence>
<accession>A0A0D8ZXV9</accession>
<reference evidence="1 2" key="1">
    <citation type="submission" date="2015-02" db="EMBL/GenBank/DDBJ databases">
        <title>Draft genome of a novel marine cyanobacterium (Chroococcales) isolated from South Atlantic Ocean.</title>
        <authorList>
            <person name="Rigonato J."/>
            <person name="Alvarenga D.O."/>
            <person name="Branco L.H."/>
            <person name="Varani A.M."/>
            <person name="Brandini F.P."/>
            <person name="Fiore M.F."/>
        </authorList>
    </citation>
    <scope>NUCLEOTIDE SEQUENCE [LARGE SCALE GENOMIC DNA]</scope>
    <source>
        <strain evidence="1 2">CENA595</strain>
    </source>
</reference>
<dbReference type="STRING" id="1618023.UH38_00195"/>
<comment type="caution">
    <text evidence="1">The sequence shown here is derived from an EMBL/GenBank/DDBJ whole genome shotgun (WGS) entry which is preliminary data.</text>
</comment>